<dbReference type="EMBL" id="ML977140">
    <property type="protein sequence ID" value="KAF1991236.1"/>
    <property type="molecule type" value="Genomic_DNA"/>
</dbReference>
<sequence>MTASESSCDTSGICNVDQGARISIFSAIFHTVSITARQPQDVWGNINIPYLGATVDQTADEWLHIPPRAEPQYVALLGIPFAKPEGTGNMTFVMQSWYWHIENATLWENCSTASLLTPRFNHTGSPPLTNLTHSNRMWQFAIPEKLDLEAVGSIPITFEIATEPSHPNADNRDYAFKACNGLPDSAFDGHVARLDAMLTPRPVELN</sequence>
<dbReference type="OrthoDB" id="3692311at2759"/>
<proteinExistence type="predicted"/>
<protein>
    <submittedName>
        <fullName evidence="1">Uncharacterized protein</fullName>
    </submittedName>
</protein>
<organism evidence="1 2">
    <name type="scientific">Aulographum hederae CBS 113979</name>
    <dbReference type="NCBI Taxonomy" id="1176131"/>
    <lineage>
        <taxon>Eukaryota</taxon>
        <taxon>Fungi</taxon>
        <taxon>Dikarya</taxon>
        <taxon>Ascomycota</taxon>
        <taxon>Pezizomycotina</taxon>
        <taxon>Dothideomycetes</taxon>
        <taxon>Pleosporomycetidae</taxon>
        <taxon>Aulographales</taxon>
        <taxon>Aulographaceae</taxon>
    </lineage>
</organism>
<reference evidence="1" key="1">
    <citation type="journal article" date="2020" name="Stud. Mycol.">
        <title>101 Dothideomycetes genomes: a test case for predicting lifestyles and emergence of pathogens.</title>
        <authorList>
            <person name="Haridas S."/>
            <person name="Albert R."/>
            <person name="Binder M."/>
            <person name="Bloem J."/>
            <person name="Labutti K."/>
            <person name="Salamov A."/>
            <person name="Andreopoulos B."/>
            <person name="Baker S."/>
            <person name="Barry K."/>
            <person name="Bills G."/>
            <person name="Bluhm B."/>
            <person name="Cannon C."/>
            <person name="Castanera R."/>
            <person name="Culley D."/>
            <person name="Daum C."/>
            <person name="Ezra D."/>
            <person name="Gonzalez J."/>
            <person name="Henrissat B."/>
            <person name="Kuo A."/>
            <person name="Liang C."/>
            <person name="Lipzen A."/>
            <person name="Lutzoni F."/>
            <person name="Magnuson J."/>
            <person name="Mondo S."/>
            <person name="Nolan M."/>
            <person name="Ohm R."/>
            <person name="Pangilinan J."/>
            <person name="Park H.-J."/>
            <person name="Ramirez L."/>
            <person name="Alfaro M."/>
            <person name="Sun H."/>
            <person name="Tritt A."/>
            <person name="Yoshinaga Y."/>
            <person name="Zwiers L.-H."/>
            <person name="Turgeon B."/>
            <person name="Goodwin S."/>
            <person name="Spatafora J."/>
            <person name="Crous P."/>
            <person name="Grigoriev I."/>
        </authorList>
    </citation>
    <scope>NUCLEOTIDE SEQUENCE</scope>
    <source>
        <strain evidence="1">CBS 113979</strain>
    </source>
</reference>
<keyword evidence="2" id="KW-1185">Reference proteome</keyword>
<dbReference type="AlphaFoldDB" id="A0A6G1HDC8"/>
<evidence type="ECO:0000313" key="2">
    <source>
        <dbReference type="Proteomes" id="UP000800041"/>
    </source>
</evidence>
<name>A0A6G1HDC8_9PEZI</name>
<accession>A0A6G1HDC8</accession>
<feature type="non-terminal residue" evidence="1">
    <location>
        <position position="206"/>
    </location>
</feature>
<dbReference type="Proteomes" id="UP000800041">
    <property type="component" value="Unassembled WGS sequence"/>
</dbReference>
<gene>
    <name evidence="1" type="ORF">K402DRAFT_459954</name>
</gene>
<evidence type="ECO:0000313" key="1">
    <source>
        <dbReference type="EMBL" id="KAF1991236.1"/>
    </source>
</evidence>